<protein>
    <submittedName>
        <fullName evidence="8">Membrane protein</fullName>
    </submittedName>
</protein>
<dbReference type="InterPro" id="IPR017039">
    <property type="entry name" value="Virul_fac_BrkB"/>
</dbReference>
<evidence type="ECO:0000256" key="7">
    <source>
        <dbReference type="SAM" id="Phobius"/>
    </source>
</evidence>
<dbReference type="PANTHER" id="PTHR30213">
    <property type="entry name" value="INNER MEMBRANE PROTEIN YHJD"/>
    <property type="match status" value="1"/>
</dbReference>
<feature type="transmembrane region" description="Helical" evidence="7">
    <location>
        <begin position="236"/>
        <end position="258"/>
    </location>
</feature>
<feature type="compositionally biased region" description="Basic and acidic residues" evidence="6">
    <location>
        <begin position="1"/>
        <end position="18"/>
    </location>
</feature>
<organism evidence="8 9">
    <name type="scientific">Geodermatophilus obscurus</name>
    <dbReference type="NCBI Taxonomy" id="1861"/>
    <lineage>
        <taxon>Bacteria</taxon>
        <taxon>Bacillati</taxon>
        <taxon>Actinomycetota</taxon>
        <taxon>Actinomycetes</taxon>
        <taxon>Geodermatophilales</taxon>
        <taxon>Geodermatophilaceae</taxon>
        <taxon>Geodermatophilus</taxon>
    </lineage>
</organism>
<feature type="transmembrane region" description="Helical" evidence="7">
    <location>
        <begin position="59"/>
        <end position="81"/>
    </location>
</feature>
<evidence type="ECO:0000256" key="4">
    <source>
        <dbReference type="ARBA" id="ARBA00022989"/>
    </source>
</evidence>
<accession>A0A1M7SG70</accession>
<feature type="transmembrane region" description="Helical" evidence="7">
    <location>
        <begin position="270"/>
        <end position="294"/>
    </location>
</feature>
<name>A0A1M7SG70_9ACTN</name>
<dbReference type="AlphaFoldDB" id="A0A1M7SG70"/>
<keyword evidence="5 7" id="KW-0472">Membrane</keyword>
<keyword evidence="2" id="KW-1003">Cell membrane</keyword>
<dbReference type="NCBIfam" id="TIGR00765">
    <property type="entry name" value="yihY_not_rbn"/>
    <property type="match status" value="1"/>
</dbReference>
<feature type="region of interest" description="Disordered" evidence="6">
    <location>
        <begin position="1"/>
        <end position="30"/>
    </location>
</feature>
<evidence type="ECO:0000256" key="5">
    <source>
        <dbReference type="ARBA" id="ARBA00023136"/>
    </source>
</evidence>
<gene>
    <name evidence="8" type="ORF">SAMN05660350_00783</name>
</gene>
<evidence type="ECO:0000313" key="9">
    <source>
        <dbReference type="Proteomes" id="UP000184428"/>
    </source>
</evidence>
<feature type="transmembrane region" description="Helical" evidence="7">
    <location>
        <begin position="204"/>
        <end position="224"/>
    </location>
</feature>
<feature type="transmembrane region" description="Helical" evidence="7">
    <location>
        <begin position="131"/>
        <end position="152"/>
    </location>
</feature>
<dbReference type="Proteomes" id="UP000184428">
    <property type="component" value="Unassembled WGS sequence"/>
</dbReference>
<feature type="transmembrane region" description="Helical" evidence="7">
    <location>
        <begin position="164"/>
        <end position="184"/>
    </location>
</feature>
<dbReference type="GO" id="GO:0005886">
    <property type="term" value="C:plasma membrane"/>
    <property type="evidence" value="ECO:0007669"/>
    <property type="project" value="UniProtKB-SubCell"/>
</dbReference>
<dbReference type="RefSeq" id="WP_072913615.1">
    <property type="nucleotide sequence ID" value="NZ_FRDM01000002.1"/>
</dbReference>
<dbReference type="EMBL" id="FRDM01000002">
    <property type="protein sequence ID" value="SHN57464.1"/>
    <property type="molecule type" value="Genomic_DNA"/>
</dbReference>
<comment type="subcellular location">
    <subcellularLocation>
        <location evidence="1">Cell membrane</location>
        <topology evidence="1">Multi-pass membrane protein</topology>
    </subcellularLocation>
</comment>
<evidence type="ECO:0000256" key="6">
    <source>
        <dbReference type="SAM" id="MobiDB-lite"/>
    </source>
</evidence>
<evidence type="ECO:0000256" key="3">
    <source>
        <dbReference type="ARBA" id="ARBA00022692"/>
    </source>
</evidence>
<evidence type="ECO:0000256" key="1">
    <source>
        <dbReference type="ARBA" id="ARBA00004651"/>
    </source>
</evidence>
<dbReference type="PANTHER" id="PTHR30213:SF0">
    <property type="entry name" value="UPF0761 MEMBRANE PROTEIN YIHY"/>
    <property type="match status" value="1"/>
</dbReference>
<feature type="region of interest" description="Disordered" evidence="6">
    <location>
        <begin position="301"/>
        <end position="332"/>
    </location>
</feature>
<evidence type="ECO:0000313" key="8">
    <source>
        <dbReference type="EMBL" id="SHN57464.1"/>
    </source>
</evidence>
<dbReference type="Pfam" id="PF03631">
    <property type="entry name" value="Virul_fac_BrkB"/>
    <property type="match status" value="1"/>
</dbReference>
<keyword evidence="3 7" id="KW-0812">Transmembrane</keyword>
<proteinExistence type="predicted"/>
<reference evidence="8 9" key="1">
    <citation type="submission" date="2016-12" db="EMBL/GenBank/DDBJ databases">
        <authorList>
            <person name="Song W.-J."/>
            <person name="Kurnit D.M."/>
        </authorList>
    </citation>
    <scope>NUCLEOTIDE SEQUENCE [LARGE SCALE GENOMIC DNA]</scope>
    <source>
        <strain evidence="8 9">DSM 43162</strain>
    </source>
</reference>
<dbReference type="PIRSF" id="PIRSF035875">
    <property type="entry name" value="RNase_BN"/>
    <property type="match status" value="1"/>
</dbReference>
<evidence type="ECO:0000256" key="2">
    <source>
        <dbReference type="ARBA" id="ARBA00022475"/>
    </source>
</evidence>
<sequence length="332" mass="34995">MTWARDDGHAPRATERGHGPQASDADSPRKITASGWRRIIRRVAGHVLSDRLMVQSAGVAFFAVLSIAPVLVTAISVYGAVNTPEQALQQLSSMAGMLPADLQSVVADQLTTITAASTQVLTWRGLTGLVVALWTATTAMTYLIDGLTLAYHETETRGFLRRSGLALVFVLGGALLLGAVIAAAGAVSRALPEAPGPVRTVLPAVSWAALAVLMAVVLAVLYRYAPDRKEARWRWITGGSTIATLLWLATTAGLFAYVERLGSYQSTYGSLAGVAISMFWLWTTVFLVLVGAAVNAETERQTARDSTVGPAQPLGQRGAVVADSAPPFPGEG</sequence>
<keyword evidence="4 7" id="KW-1133">Transmembrane helix</keyword>
<dbReference type="OrthoDB" id="9781030at2"/>